<evidence type="ECO:0000256" key="13">
    <source>
        <dbReference type="ARBA" id="ARBA00024209"/>
    </source>
</evidence>
<accession>A0AAE1TEC4</accession>
<feature type="compositionally biased region" description="Polar residues" evidence="15">
    <location>
        <begin position="175"/>
        <end position="192"/>
    </location>
</feature>
<dbReference type="SUPFAM" id="SSF57850">
    <property type="entry name" value="RING/U-box"/>
    <property type="match status" value="1"/>
</dbReference>
<comment type="subcellular location">
    <subcellularLocation>
        <location evidence="2">Membrane</location>
        <topology evidence="2">Single-pass membrane protein</topology>
    </subcellularLocation>
</comment>
<evidence type="ECO:0000256" key="9">
    <source>
        <dbReference type="ARBA" id="ARBA00022786"/>
    </source>
</evidence>
<evidence type="ECO:0000256" key="1">
    <source>
        <dbReference type="ARBA" id="ARBA00000900"/>
    </source>
</evidence>
<comment type="catalytic activity">
    <reaction evidence="1">
        <text>S-ubiquitinyl-[E2 ubiquitin-conjugating enzyme]-L-cysteine + [acceptor protein]-L-lysine = [E2 ubiquitin-conjugating enzyme]-L-cysteine + N(6)-ubiquitinyl-[acceptor protein]-L-lysine.</text>
        <dbReference type="EC" id="2.3.2.27"/>
    </reaction>
</comment>
<dbReference type="GO" id="GO:0016567">
    <property type="term" value="P:protein ubiquitination"/>
    <property type="evidence" value="ECO:0007669"/>
    <property type="project" value="InterPro"/>
</dbReference>
<gene>
    <name evidence="18" type="ORF">QN277_013045</name>
</gene>
<keyword evidence="19" id="KW-1185">Reference proteome</keyword>
<feature type="region of interest" description="Disordered" evidence="15">
    <location>
        <begin position="175"/>
        <end position="196"/>
    </location>
</feature>
<sequence length="300" mass="32567">MSSNNNNADELQARIDYFVSPLIISGAGIICSCIALATYHFILFRFCLQNRMRLQHMAAHPISPPADNIHCGVDPEVLKKIPILPYSHKKGGAFRLDQTECAICLGELLEGEKVRLLPSCCHAFHIACIDLWFDQNSNCPICRSPLVIPPPSRSPVAASETTVADAEGIRVVSTVSRVQSDRNSGSTTSQSPLGGAATLQHTLSSVSYRHEQEKPLDSMTGMRRSLSMEHLPYASVCIQRGEEHNKAAASSSSSSSSASVAARIGIARAKTIDQVSSMLMMSFAPFRNSRNDRSKGILPN</sequence>
<comment type="pathway">
    <text evidence="3">Protein modification; protein ubiquitination.</text>
</comment>
<evidence type="ECO:0000256" key="10">
    <source>
        <dbReference type="ARBA" id="ARBA00022833"/>
    </source>
</evidence>
<keyword evidence="8 14" id="KW-0863">Zinc-finger</keyword>
<keyword evidence="10" id="KW-0862">Zinc</keyword>
<dbReference type="InterPro" id="IPR013083">
    <property type="entry name" value="Znf_RING/FYVE/PHD"/>
</dbReference>
<dbReference type="PANTHER" id="PTHR46913:SF1">
    <property type="entry name" value="RING-H2 FINGER PROTEIN ATL16"/>
    <property type="match status" value="1"/>
</dbReference>
<evidence type="ECO:0000256" key="12">
    <source>
        <dbReference type="ARBA" id="ARBA00023136"/>
    </source>
</evidence>
<name>A0AAE1TEC4_9FABA</name>
<keyword evidence="7" id="KW-0479">Metal-binding</keyword>
<comment type="caution">
    <text evidence="18">The sequence shown here is derived from an EMBL/GenBank/DDBJ whole genome shotgun (WGS) entry which is preliminary data.</text>
</comment>
<evidence type="ECO:0000313" key="18">
    <source>
        <dbReference type="EMBL" id="KAK4281571.1"/>
    </source>
</evidence>
<dbReference type="GO" id="GO:0061630">
    <property type="term" value="F:ubiquitin protein ligase activity"/>
    <property type="evidence" value="ECO:0007669"/>
    <property type="project" value="UniProtKB-EC"/>
</dbReference>
<evidence type="ECO:0000256" key="15">
    <source>
        <dbReference type="SAM" id="MobiDB-lite"/>
    </source>
</evidence>
<evidence type="ECO:0000256" key="14">
    <source>
        <dbReference type="PROSITE-ProRule" id="PRU00175"/>
    </source>
</evidence>
<dbReference type="GO" id="GO:0008270">
    <property type="term" value="F:zinc ion binding"/>
    <property type="evidence" value="ECO:0007669"/>
    <property type="project" value="UniProtKB-KW"/>
</dbReference>
<evidence type="ECO:0000313" key="19">
    <source>
        <dbReference type="Proteomes" id="UP001293593"/>
    </source>
</evidence>
<feature type="domain" description="RING-type" evidence="17">
    <location>
        <begin position="101"/>
        <end position="143"/>
    </location>
</feature>
<feature type="transmembrane region" description="Helical" evidence="16">
    <location>
        <begin position="22"/>
        <end position="48"/>
    </location>
</feature>
<evidence type="ECO:0000256" key="11">
    <source>
        <dbReference type="ARBA" id="ARBA00022989"/>
    </source>
</evidence>
<dbReference type="InterPro" id="IPR044600">
    <property type="entry name" value="ATL1/ATL16-like"/>
</dbReference>
<reference evidence="18" key="1">
    <citation type="submission" date="2023-10" db="EMBL/GenBank/DDBJ databases">
        <title>Chromosome-level genome of the transformable northern wattle, Acacia crassicarpa.</title>
        <authorList>
            <person name="Massaro I."/>
            <person name="Sinha N.R."/>
            <person name="Poethig S."/>
            <person name="Leichty A.R."/>
        </authorList>
    </citation>
    <scope>NUCLEOTIDE SEQUENCE</scope>
    <source>
        <strain evidence="18">Acra3RX</strain>
        <tissue evidence="18">Leaf</tissue>
    </source>
</reference>
<dbReference type="Pfam" id="PF13639">
    <property type="entry name" value="zf-RING_2"/>
    <property type="match status" value="1"/>
</dbReference>
<protein>
    <recommendedName>
        <fullName evidence="4">RING-type E3 ubiquitin transferase</fullName>
        <ecNumber evidence="4">2.3.2.27</ecNumber>
    </recommendedName>
</protein>
<evidence type="ECO:0000256" key="4">
    <source>
        <dbReference type="ARBA" id="ARBA00012483"/>
    </source>
</evidence>
<keyword evidence="12 16" id="KW-0472">Membrane</keyword>
<dbReference type="GO" id="GO:0016020">
    <property type="term" value="C:membrane"/>
    <property type="evidence" value="ECO:0007669"/>
    <property type="project" value="UniProtKB-SubCell"/>
</dbReference>
<keyword evidence="11 16" id="KW-1133">Transmembrane helix</keyword>
<keyword evidence="9" id="KW-0833">Ubl conjugation pathway</keyword>
<evidence type="ECO:0000256" key="2">
    <source>
        <dbReference type="ARBA" id="ARBA00004167"/>
    </source>
</evidence>
<dbReference type="InterPro" id="IPR001841">
    <property type="entry name" value="Znf_RING"/>
</dbReference>
<dbReference type="EC" id="2.3.2.27" evidence="4"/>
<dbReference type="PROSITE" id="PS50089">
    <property type="entry name" value="ZF_RING_2"/>
    <property type="match status" value="1"/>
</dbReference>
<keyword evidence="5" id="KW-0808">Transferase</keyword>
<keyword evidence="6 16" id="KW-0812">Transmembrane</keyword>
<dbReference type="Gene3D" id="3.30.40.10">
    <property type="entry name" value="Zinc/RING finger domain, C3HC4 (zinc finger)"/>
    <property type="match status" value="1"/>
</dbReference>
<proteinExistence type="inferred from homology"/>
<dbReference type="PANTHER" id="PTHR46913">
    <property type="entry name" value="RING-H2 FINGER PROTEIN ATL16"/>
    <property type="match status" value="1"/>
</dbReference>
<evidence type="ECO:0000256" key="16">
    <source>
        <dbReference type="SAM" id="Phobius"/>
    </source>
</evidence>
<evidence type="ECO:0000256" key="5">
    <source>
        <dbReference type="ARBA" id="ARBA00022679"/>
    </source>
</evidence>
<dbReference type="EMBL" id="JAWXYG010000002">
    <property type="protein sequence ID" value="KAK4281571.1"/>
    <property type="molecule type" value="Genomic_DNA"/>
</dbReference>
<organism evidence="18 19">
    <name type="scientific">Acacia crassicarpa</name>
    <name type="common">northern wattle</name>
    <dbReference type="NCBI Taxonomy" id="499986"/>
    <lineage>
        <taxon>Eukaryota</taxon>
        <taxon>Viridiplantae</taxon>
        <taxon>Streptophyta</taxon>
        <taxon>Embryophyta</taxon>
        <taxon>Tracheophyta</taxon>
        <taxon>Spermatophyta</taxon>
        <taxon>Magnoliopsida</taxon>
        <taxon>eudicotyledons</taxon>
        <taxon>Gunneridae</taxon>
        <taxon>Pentapetalae</taxon>
        <taxon>rosids</taxon>
        <taxon>fabids</taxon>
        <taxon>Fabales</taxon>
        <taxon>Fabaceae</taxon>
        <taxon>Caesalpinioideae</taxon>
        <taxon>mimosoid clade</taxon>
        <taxon>Acacieae</taxon>
        <taxon>Acacia</taxon>
    </lineage>
</organism>
<dbReference type="Proteomes" id="UP001293593">
    <property type="component" value="Unassembled WGS sequence"/>
</dbReference>
<evidence type="ECO:0000256" key="7">
    <source>
        <dbReference type="ARBA" id="ARBA00022723"/>
    </source>
</evidence>
<evidence type="ECO:0000259" key="17">
    <source>
        <dbReference type="PROSITE" id="PS50089"/>
    </source>
</evidence>
<evidence type="ECO:0000256" key="3">
    <source>
        <dbReference type="ARBA" id="ARBA00004906"/>
    </source>
</evidence>
<evidence type="ECO:0000256" key="6">
    <source>
        <dbReference type="ARBA" id="ARBA00022692"/>
    </source>
</evidence>
<dbReference type="SMART" id="SM00184">
    <property type="entry name" value="RING"/>
    <property type="match status" value="1"/>
</dbReference>
<evidence type="ECO:0000256" key="8">
    <source>
        <dbReference type="ARBA" id="ARBA00022771"/>
    </source>
</evidence>
<dbReference type="CDD" id="cd16461">
    <property type="entry name" value="RING-H2_EL5-like"/>
    <property type="match status" value="1"/>
</dbReference>
<comment type="similarity">
    <text evidence="13">Belongs to the RING-type zinc finger family. ATL subfamily.</text>
</comment>
<dbReference type="AlphaFoldDB" id="A0AAE1TEC4"/>